<dbReference type="EC" id="1.1.1.49" evidence="7"/>
<evidence type="ECO:0000256" key="4">
    <source>
        <dbReference type="ARBA" id="ARBA00022857"/>
    </source>
</evidence>
<protein>
    <recommendedName>
        <fullName evidence="7">Glucose-6-phosphate 1-dehydrogenase</fullName>
        <shortName evidence="7">G6PD</shortName>
        <ecNumber evidence="7">1.1.1.49</ecNumber>
    </recommendedName>
</protein>
<dbReference type="HAMAP" id="MF_00966">
    <property type="entry name" value="G6PD"/>
    <property type="match status" value="1"/>
</dbReference>
<comment type="catalytic activity">
    <reaction evidence="7">
        <text>D-glucose 6-phosphate + NADP(+) = 6-phospho-D-glucono-1,5-lactone + NADPH + H(+)</text>
        <dbReference type="Rhea" id="RHEA:15841"/>
        <dbReference type="ChEBI" id="CHEBI:15378"/>
        <dbReference type="ChEBI" id="CHEBI:57783"/>
        <dbReference type="ChEBI" id="CHEBI:57955"/>
        <dbReference type="ChEBI" id="CHEBI:58349"/>
        <dbReference type="ChEBI" id="CHEBI:61548"/>
        <dbReference type="EC" id="1.1.1.49"/>
    </reaction>
</comment>
<dbReference type="PANTHER" id="PTHR23429:SF0">
    <property type="entry name" value="GLUCOSE-6-PHOSPHATE 1-DEHYDROGENASE"/>
    <property type="match status" value="1"/>
</dbReference>
<dbReference type="GO" id="GO:0005829">
    <property type="term" value="C:cytosol"/>
    <property type="evidence" value="ECO:0007669"/>
    <property type="project" value="TreeGrafter"/>
</dbReference>
<dbReference type="Proteomes" id="UP000190409">
    <property type="component" value="Unassembled WGS sequence"/>
</dbReference>
<proteinExistence type="inferred from homology"/>
<gene>
    <name evidence="7" type="primary">zwf</name>
    <name evidence="10" type="ORF">BWX42_02710</name>
</gene>
<evidence type="ECO:0000256" key="1">
    <source>
        <dbReference type="ARBA" id="ARBA00004937"/>
    </source>
</evidence>
<feature type="domain" description="Glucose-6-phosphate dehydrogenase NAD-binding" evidence="8">
    <location>
        <begin position="11"/>
        <end position="187"/>
    </location>
</feature>
<dbReference type="Gene3D" id="3.30.360.10">
    <property type="entry name" value="Dihydrodipicolinate Reductase, domain 2"/>
    <property type="match status" value="1"/>
</dbReference>
<dbReference type="PANTHER" id="PTHR23429">
    <property type="entry name" value="GLUCOSE-6-PHOSPHATE 1-DEHYDROGENASE G6PD"/>
    <property type="match status" value="1"/>
</dbReference>
<dbReference type="AlphaFoldDB" id="A0A1S8KMW1"/>
<dbReference type="GO" id="GO:0050661">
    <property type="term" value="F:NADP binding"/>
    <property type="evidence" value="ECO:0007669"/>
    <property type="project" value="UniProtKB-UniRule"/>
</dbReference>
<sequence>MTQESQTLITLFGATGDLAARKLYPALFSLYKKKELSQNFALIGTGRREWTTEKLQSIVRQSIQDDDQALIEEFSSHFYYQSHDATNGENYTLLKDLADELDEKYNIGGNRLFYLSVAPFLFSTITGYLKEYDLFADDAHINRVIFEKPFGTDLASAKQLKEELLEHLDRDEIYLIDHYLGKEIVKNLLTLRFANPLINNVWHKDAIANVQITLAEKVGVEERGEFYDKTGALKDMVQNHILQCFSYLAMEQPKSLDTADILQAKVDALRNIKSLDDSALCDSIVRAQYVADEQDTAEESYRENKNVDSQSETETYVAGTLYVDNDLLEGVPFYYRTGKKMADKTTRFDIVFKNQEDSIFDNAEQNVLTIHLGPKNGFSLCINEKEIGYKFGNSVTTLNNFRTDEQLEKTPDDYERLIFEAIQGNQINFAQYDEVIASWKYIDQVKSVWEDSDDLTTYDVYSKGPKEAEDLLTKDGHNWIW</sequence>
<dbReference type="Pfam" id="PF00479">
    <property type="entry name" value="G6PD_N"/>
    <property type="match status" value="1"/>
</dbReference>
<dbReference type="InterPro" id="IPR022674">
    <property type="entry name" value="G6P_DH_NAD-bd"/>
</dbReference>
<feature type="binding site" evidence="7">
    <location>
        <position position="148"/>
    </location>
    <ligand>
        <name>NADP(+)</name>
        <dbReference type="ChEBI" id="CHEBI:58349"/>
    </ligand>
</feature>
<dbReference type="GO" id="GO:0006006">
    <property type="term" value="P:glucose metabolic process"/>
    <property type="evidence" value="ECO:0007669"/>
    <property type="project" value="UniProtKB-KW"/>
</dbReference>
<keyword evidence="4 7" id="KW-0521">NADP</keyword>
<dbReference type="SUPFAM" id="SSF51735">
    <property type="entry name" value="NAD(P)-binding Rossmann-fold domains"/>
    <property type="match status" value="1"/>
</dbReference>
<comment type="function">
    <text evidence="7">Catalyzes the oxidation of glucose 6-phosphate to 6-phosphogluconolactone.</text>
</comment>
<dbReference type="UniPathway" id="UPA00115">
    <property type="reaction ID" value="UER00408"/>
</dbReference>
<dbReference type="Pfam" id="PF02781">
    <property type="entry name" value="G6PD_C"/>
    <property type="match status" value="1"/>
</dbReference>
<feature type="active site" description="Proton acceptor" evidence="7">
    <location>
        <position position="240"/>
    </location>
</feature>
<dbReference type="InterPro" id="IPR036291">
    <property type="entry name" value="NAD(P)-bd_dom_sf"/>
</dbReference>
<dbReference type="PIRSF" id="PIRSF000110">
    <property type="entry name" value="G6PD"/>
    <property type="match status" value="1"/>
</dbReference>
<evidence type="ECO:0000256" key="7">
    <source>
        <dbReference type="HAMAP-Rule" id="MF_00966"/>
    </source>
</evidence>
<keyword evidence="5 7" id="KW-0560">Oxidoreductase</keyword>
<comment type="caution">
    <text evidence="7">Lacks conserved residue(s) required for the propagation of feature annotation.</text>
</comment>
<evidence type="ECO:0000256" key="3">
    <source>
        <dbReference type="ARBA" id="ARBA00022526"/>
    </source>
</evidence>
<accession>A0A1S8KMW1</accession>
<evidence type="ECO:0000256" key="2">
    <source>
        <dbReference type="ARBA" id="ARBA00009975"/>
    </source>
</evidence>
<evidence type="ECO:0000313" key="10">
    <source>
        <dbReference type="EMBL" id="OOL80825.1"/>
    </source>
</evidence>
<dbReference type="PROSITE" id="PS00069">
    <property type="entry name" value="G6P_DEHYDROGENASE"/>
    <property type="match status" value="1"/>
</dbReference>
<name>A0A1S8KMW1_9LACT</name>
<feature type="binding site" evidence="7">
    <location>
        <position position="339"/>
    </location>
    <ligand>
        <name>substrate</name>
    </ligand>
</feature>
<feature type="binding site" evidence="7">
    <location>
        <position position="235"/>
    </location>
    <ligand>
        <name>substrate</name>
    </ligand>
</feature>
<dbReference type="InterPro" id="IPR019796">
    <property type="entry name" value="G6P_DH_AS"/>
</dbReference>
<dbReference type="GO" id="GO:0004345">
    <property type="term" value="F:glucose-6-phosphate dehydrogenase activity"/>
    <property type="evidence" value="ECO:0007669"/>
    <property type="project" value="UniProtKB-UniRule"/>
</dbReference>
<dbReference type="Gene3D" id="3.40.50.720">
    <property type="entry name" value="NAD(P)-binding Rossmann-like Domain"/>
    <property type="match status" value="1"/>
</dbReference>
<dbReference type="NCBIfam" id="TIGR00871">
    <property type="entry name" value="zwf"/>
    <property type="match status" value="1"/>
</dbReference>
<feature type="binding site" evidence="7">
    <location>
        <position position="47"/>
    </location>
    <ligand>
        <name>NADP(+)</name>
        <dbReference type="ChEBI" id="CHEBI:58349"/>
    </ligand>
</feature>
<feature type="binding site" evidence="7">
    <location>
        <position position="216"/>
    </location>
    <ligand>
        <name>substrate</name>
    </ligand>
</feature>
<comment type="similarity">
    <text evidence="2 7">Belongs to the glucose-6-phosphate dehydrogenase family.</text>
</comment>
<dbReference type="InterPro" id="IPR022675">
    <property type="entry name" value="G6P_DH_C"/>
</dbReference>
<dbReference type="PRINTS" id="PR00079">
    <property type="entry name" value="G6PDHDRGNASE"/>
</dbReference>
<dbReference type="EMBL" id="MUYF01000003">
    <property type="protein sequence ID" value="OOL80825.1"/>
    <property type="molecule type" value="Genomic_DNA"/>
</dbReference>
<feature type="binding site" evidence="7">
    <location>
        <position position="178"/>
    </location>
    <ligand>
        <name>substrate</name>
    </ligand>
</feature>
<keyword evidence="3 7" id="KW-0313">Glucose metabolism</keyword>
<feature type="binding site" evidence="7">
    <location>
        <position position="344"/>
    </location>
    <ligand>
        <name>substrate</name>
    </ligand>
</feature>
<evidence type="ECO:0000256" key="5">
    <source>
        <dbReference type="ARBA" id="ARBA00023002"/>
    </source>
</evidence>
<evidence type="ECO:0000259" key="8">
    <source>
        <dbReference type="Pfam" id="PF00479"/>
    </source>
</evidence>
<evidence type="ECO:0000256" key="6">
    <source>
        <dbReference type="ARBA" id="ARBA00023277"/>
    </source>
</evidence>
<dbReference type="GO" id="GO:0009051">
    <property type="term" value="P:pentose-phosphate shunt, oxidative branch"/>
    <property type="evidence" value="ECO:0007669"/>
    <property type="project" value="TreeGrafter"/>
</dbReference>
<evidence type="ECO:0000313" key="11">
    <source>
        <dbReference type="Proteomes" id="UP000190409"/>
    </source>
</evidence>
<feature type="binding site" evidence="7">
    <location>
        <position position="182"/>
    </location>
    <ligand>
        <name>substrate</name>
    </ligand>
</feature>
<dbReference type="InterPro" id="IPR001282">
    <property type="entry name" value="G6P_DH"/>
</dbReference>
<reference evidence="10 11" key="1">
    <citation type="submission" date="2017-01" db="EMBL/GenBank/DDBJ databases">
        <title>Complete Genome Sequence of Dolosigranulum pigrum isolated from a Patient with interstitial lung disease.</title>
        <authorList>
            <person name="Mukhopadhyay R."/>
            <person name="Joaquin J."/>
            <person name="Hogue R."/>
            <person name="Fitzgerald S."/>
            <person name="Jospin G."/>
            <person name="Eisen J.A."/>
            <person name="Chaturvedi V."/>
        </authorList>
    </citation>
    <scope>NUCLEOTIDE SEQUENCE [LARGE SCALE GENOMIC DNA]</scope>
    <source>
        <strain evidence="10 11">15S00348</strain>
    </source>
</reference>
<dbReference type="RefSeq" id="WP_077862352.1">
    <property type="nucleotide sequence ID" value="NZ_CALFGV010000022.1"/>
</dbReference>
<dbReference type="SUPFAM" id="SSF55347">
    <property type="entry name" value="Glyceraldehyde-3-phosphate dehydrogenase-like, C-terminal domain"/>
    <property type="match status" value="1"/>
</dbReference>
<feature type="domain" description="Glucose-6-phosphate dehydrogenase C-terminal" evidence="9">
    <location>
        <begin position="189"/>
        <end position="479"/>
    </location>
</feature>
<comment type="caution">
    <text evidence="10">The sequence shown here is derived from an EMBL/GenBank/DDBJ whole genome shotgun (WGS) entry which is preliminary data.</text>
</comment>
<keyword evidence="6 7" id="KW-0119">Carbohydrate metabolism</keyword>
<comment type="pathway">
    <text evidence="1 7">Carbohydrate degradation; pentose phosphate pathway; D-ribulose 5-phosphate from D-glucose 6-phosphate (oxidative stage): step 1/3.</text>
</comment>
<organism evidence="10 11">
    <name type="scientific">Dolosigranulum pigrum</name>
    <dbReference type="NCBI Taxonomy" id="29394"/>
    <lineage>
        <taxon>Bacteria</taxon>
        <taxon>Bacillati</taxon>
        <taxon>Bacillota</taxon>
        <taxon>Bacilli</taxon>
        <taxon>Lactobacillales</taxon>
        <taxon>Carnobacteriaceae</taxon>
        <taxon>Dolosigranulum</taxon>
    </lineage>
</organism>
<evidence type="ECO:0000259" key="9">
    <source>
        <dbReference type="Pfam" id="PF02781"/>
    </source>
</evidence>